<comment type="caution">
    <text evidence="1">The sequence shown here is derived from an EMBL/GenBank/DDBJ whole genome shotgun (WGS) entry which is preliminary data.</text>
</comment>
<organism evidence="1 2">
    <name type="scientific">Boeremia exigua</name>
    <dbReference type="NCBI Taxonomy" id="749465"/>
    <lineage>
        <taxon>Eukaryota</taxon>
        <taxon>Fungi</taxon>
        <taxon>Dikarya</taxon>
        <taxon>Ascomycota</taxon>
        <taxon>Pezizomycotina</taxon>
        <taxon>Dothideomycetes</taxon>
        <taxon>Pleosporomycetidae</taxon>
        <taxon>Pleosporales</taxon>
        <taxon>Pleosporineae</taxon>
        <taxon>Didymellaceae</taxon>
        <taxon>Boeremia</taxon>
    </lineage>
</organism>
<dbReference type="EMBL" id="JAPHNI010000197">
    <property type="protein sequence ID" value="KAJ8114380.1"/>
    <property type="molecule type" value="Genomic_DNA"/>
</dbReference>
<accession>A0ACC2IGS6</accession>
<protein>
    <submittedName>
        <fullName evidence="1">Uncharacterized protein</fullName>
    </submittedName>
</protein>
<name>A0ACC2IGS6_9PLEO</name>
<evidence type="ECO:0000313" key="1">
    <source>
        <dbReference type="EMBL" id="KAJ8114380.1"/>
    </source>
</evidence>
<proteinExistence type="predicted"/>
<gene>
    <name evidence="1" type="ORF">OPT61_g3723</name>
</gene>
<sequence>MYSGSLPGRVSYVTREAKLTRLKVWIFEPQRQHNNATTPMIHMYTRATIRSPKISTSSLCWPTQSLLRRQFISTSWCKEDPRIESMGKEITDEFAVIREQYGKSIRRYLECALISSYSYTSLYSAPIAAHTLTHTQKHTIVLAHGLLGFSELRLAGQFLPGLKYWRGITEALSAKGIEVIVATVPPSGSVEARAAKLAESIAARAKGKEVNIIAHSMGGLDSRYMISQLKPTDFKIKSLTTIATPHRGSSFADYMFETIGPRQIKRIYTVIEYFGFETGAFSQLTLKYMRESFNPRTPDIEDVKYFSYGASLEPSRWSVFAPSHAVVKQVEGINDGLVSVSSSQWGKYKGTLIGVSHLDLINWTNRMKWWLWELTGSKRNFNAIALYLDICDMLAKEEL</sequence>
<evidence type="ECO:0000313" key="2">
    <source>
        <dbReference type="Proteomes" id="UP001153331"/>
    </source>
</evidence>
<reference evidence="1" key="1">
    <citation type="submission" date="2022-11" db="EMBL/GenBank/DDBJ databases">
        <title>Genome Sequence of Boeremia exigua.</title>
        <authorList>
            <person name="Buettner E."/>
        </authorList>
    </citation>
    <scope>NUCLEOTIDE SEQUENCE</scope>
    <source>
        <strain evidence="1">CU02</strain>
    </source>
</reference>
<keyword evidence="2" id="KW-1185">Reference proteome</keyword>
<dbReference type="Proteomes" id="UP001153331">
    <property type="component" value="Unassembled WGS sequence"/>
</dbReference>